<feature type="domain" description="Exocyst complex subunit Exo70 C-terminal" evidence="6">
    <location>
        <begin position="357"/>
        <end position="781"/>
    </location>
</feature>
<dbReference type="Pfam" id="PF20669">
    <property type="entry name" value="Exo70_N"/>
    <property type="match status" value="1"/>
</dbReference>
<dbReference type="InterPro" id="IPR016159">
    <property type="entry name" value="Cullin_repeat-like_dom_sf"/>
</dbReference>
<dbReference type="InterPro" id="IPR004140">
    <property type="entry name" value="Exo70"/>
</dbReference>
<evidence type="ECO:0000256" key="5">
    <source>
        <dbReference type="SAM" id="MobiDB-lite"/>
    </source>
</evidence>
<evidence type="ECO:0000256" key="1">
    <source>
        <dbReference type="ARBA" id="ARBA00006756"/>
    </source>
</evidence>
<keyword evidence="4" id="KW-0653">Protein transport</keyword>
<organism evidence="7 8">
    <name type="scientific">Pseudozyma antarctica (strain T-34)</name>
    <name type="common">Yeast</name>
    <name type="synonym">Candida antarctica</name>
    <dbReference type="NCBI Taxonomy" id="1151754"/>
    <lineage>
        <taxon>Eukaryota</taxon>
        <taxon>Fungi</taxon>
        <taxon>Dikarya</taxon>
        <taxon>Basidiomycota</taxon>
        <taxon>Ustilaginomycotina</taxon>
        <taxon>Ustilaginomycetes</taxon>
        <taxon>Ustilaginales</taxon>
        <taxon>Ustilaginaceae</taxon>
        <taxon>Moesziomyces</taxon>
    </lineage>
</organism>
<evidence type="ECO:0000313" key="7">
    <source>
        <dbReference type="EMBL" id="GAC76804.1"/>
    </source>
</evidence>
<dbReference type="PANTHER" id="PTHR12542:SF41">
    <property type="entry name" value="EXOCYST COMPLEX COMPONENT 7"/>
    <property type="match status" value="1"/>
</dbReference>
<reference evidence="8" key="1">
    <citation type="journal article" date="2013" name="Genome Announc.">
        <title>Genome sequence of the basidiomycetous yeast Pseudozyma antarctica T-34, a producer of the glycolipid biosurfactants mannosylerythritol lipids.</title>
        <authorList>
            <person name="Morita T."/>
            <person name="Koike H."/>
            <person name="Koyama Y."/>
            <person name="Hagiwara H."/>
            <person name="Ito E."/>
            <person name="Fukuoka T."/>
            <person name="Imura T."/>
            <person name="Machida M."/>
            <person name="Kitamoto D."/>
        </authorList>
    </citation>
    <scope>NUCLEOTIDE SEQUENCE [LARGE SCALE GENOMIC DNA]</scope>
    <source>
        <strain evidence="8">T-34</strain>
    </source>
</reference>
<feature type="region of interest" description="Disordered" evidence="5">
    <location>
        <begin position="43"/>
        <end position="88"/>
    </location>
</feature>
<evidence type="ECO:0000256" key="2">
    <source>
        <dbReference type="ARBA" id="ARBA00022448"/>
    </source>
</evidence>
<dbReference type="EMBL" id="DF196788">
    <property type="protein sequence ID" value="GAC76804.1"/>
    <property type="molecule type" value="Genomic_DNA"/>
</dbReference>
<evidence type="ECO:0000256" key="3">
    <source>
        <dbReference type="ARBA" id="ARBA00022483"/>
    </source>
</evidence>
<evidence type="ECO:0000256" key="4">
    <source>
        <dbReference type="RuleBase" id="RU365026"/>
    </source>
</evidence>
<feature type="compositionally biased region" description="Low complexity" evidence="5">
    <location>
        <begin position="68"/>
        <end position="86"/>
    </location>
</feature>
<dbReference type="GO" id="GO:0005935">
    <property type="term" value="C:cellular bud neck"/>
    <property type="evidence" value="ECO:0007669"/>
    <property type="project" value="UniProtKB-SubCell"/>
</dbReference>
<dbReference type="GO" id="GO:0006887">
    <property type="term" value="P:exocytosis"/>
    <property type="evidence" value="ECO:0007669"/>
    <property type="project" value="UniProtKB-KW"/>
</dbReference>
<dbReference type="STRING" id="1151754.M9M039"/>
<comment type="similarity">
    <text evidence="1 4">Belongs to the EXO70 family.</text>
</comment>
<keyword evidence="2 4" id="KW-0813">Transport</keyword>
<dbReference type="Gene3D" id="1.20.1280.170">
    <property type="entry name" value="Exocyst complex component Exo70"/>
    <property type="match status" value="1"/>
</dbReference>
<sequence>MRAPDVTCQLRFVLAHARTDSNWPNPVGLRPSFRTSFSFDPRSTWVDSSHRSPGCDQQRAMSYTGHQSRTSSSSNLNSRPYASSSSHGVVANDDTELAFAELQMLSQNQRKLATLTSRMTTILSGFDKRLIKLEGSILPIHKGTQKLARMSDNIDLTLAALNKTLGHYDVVIDEQPLLKQGPDVRDTRPYMDTIDRVIKGLQYLQKSDLKSQEGVMKRMNDLVELGARNLTNVISEWVRADSEVIDLSEYSPRNARYPVLSEATHNAIVPIFNYLSTLPRHPRTGYSPLSAGFAAYATVRGNYLTHCLTPLASKLQQYALERIGTGASGAGMVMVAHEDDEDHSTGYRRGEAGAVEMFEAYYSMLDNEYRILQGLVSSAELHKETLLLASAFSQLVSASLSALIESLSTIHSHVRRHLATHTSFLLDLISALSAVILSGRWDVLIRSMEDSPEAPLSSSCPIDKADLDLNAGFAPAAELLEIFSKLKNVAIGIFPRFIEDVKAIPPRKAAEVPSTSVNEITYLGLQFMRQVTEYSDVVSPLLQTLGNGNWMMASGVAPVLSLALDSDPSSQSIVGDYLNDVLAVILTSLEARSRAIRQPSTASVFLLNNIGHLRRTLMAPLPNYLGAAEDGGSASIVSLHLGEMGDDLLGTALRQANTAYLDAWSPVVAPLMEDQPLNANAHYHRHATSKLIGVGSGSEKNQVKDRFARFYEALDDLERLHRAYPVSREDHELKDRLRRDVIRLVVPMYARFLGKHKAGDFTKNPSKHIRMSEQEVEDKIASLFR</sequence>
<name>M9M039_PSEA3</name>
<comment type="subcellular location">
    <subcellularLocation>
        <location evidence="4">Bud</location>
    </subcellularLocation>
    <subcellularLocation>
        <location evidence="4">Bud neck</location>
    </subcellularLocation>
</comment>
<evidence type="ECO:0000313" key="8">
    <source>
        <dbReference type="Proteomes" id="UP000011976"/>
    </source>
</evidence>
<dbReference type="AlphaFoldDB" id="M9M039"/>
<protein>
    <recommendedName>
        <fullName evidence="4">Exocyst complex protein EXO70</fullName>
    </recommendedName>
</protein>
<keyword evidence="3 4" id="KW-0268">Exocytosis</keyword>
<dbReference type="Pfam" id="PF03081">
    <property type="entry name" value="Exo70_C"/>
    <property type="match status" value="1"/>
</dbReference>
<dbReference type="GO" id="GO:0000145">
    <property type="term" value="C:exocyst"/>
    <property type="evidence" value="ECO:0007669"/>
    <property type="project" value="InterPro"/>
</dbReference>
<dbReference type="PANTHER" id="PTHR12542">
    <property type="entry name" value="EXOCYST COMPLEX PROTEIN EXO70"/>
    <property type="match status" value="1"/>
</dbReference>
<dbReference type="SUPFAM" id="SSF74788">
    <property type="entry name" value="Cullin repeat-like"/>
    <property type="match status" value="1"/>
</dbReference>
<proteinExistence type="inferred from homology"/>
<dbReference type="InterPro" id="IPR046364">
    <property type="entry name" value="Exo70_C"/>
</dbReference>
<dbReference type="GO" id="GO:0005546">
    <property type="term" value="F:phosphatidylinositol-4,5-bisphosphate binding"/>
    <property type="evidence" value="ECO:0007669"/>
    <property type="project" value="InterPro"/>
</dbReference>
<comment type="function">
    <text evidence="4">Involved in the secretory pathway as part of the exocyst complex which tethers secretory vesicles to the sites of exocytosis. Also plays a role in the assembly of the exocyst.</text>
</comment>
<dbReference type="Proteomes" id="UP000011976">
    <property type="component" value="Unassembled WGS sequence"/>
</dbReference>
<gene>
    <name evidence="7" type="ORF">PANT_22d00198</name>
</gene>
<evidence type="ECO:0000259" key="6">
    <source>
        <dbReference type="Pfam" id="PF03081"/>
    </source>
</evidence>
<dbReference type="GO" id="GO:0015031">
    <property type="term" value="P:protein transport"/>
    <property type="evidence" value="ECO:0007669"/>
    <property type="project" value="UniProtKB-KW"/>
</dbReference>
<dbReference type="OrthoDB" id="1922221at2759"/>
<accession>M9M039</accession>